<gene>
    <name evidence="1" type="ORF">COU97_00120</name>
</gene>
<dbReference type="EMBL" id="PFEM01000003">
    <property type="protein sequence ID" value="PJE70354.1"/>
    <property type="molecule type" value="Genomic_DNA"/>
</dbReference>
<protein>
    <submittedName>
        <fullName evidence="1">Uncharacterized protein</fullName>
    </submittedName>
</protein>
<sequence length="158" mass="17653">MRELNQHLVPAGRQTKGNQPPIVLILKLNLGLLAIDINSPTGEKLRVAKNINLCLGCNRERLLIKAFLKSSDLALSRNNRHFLLRILTWLVRQPNRVSFTVVSTGKWVIPKTCLVNSIKTGRPPISHGSQNDQNNNQPAATRINYRPCQGAGQNYQGK</sequence>
<proteinExistence type="predicted"/>
<evidence type="ECO:0000313" key="2">
    <source>
        <dbReference type="Proteomes" id="UP000231579"/>
    </source>
</evidence>
<comment type="caution">
    <text evidence="1">The sequence shown here is derived from an EMBL/GenBank/DDBJ whole genome shotgun (WGS) entry which is preliminary data.</text>
</comment>
<organism evidence="1 2">
    <name type="scientific">Candidatus Shapirobacteria bacterium CG10_big_fil_rev_8_21_14_0_10_48_15</name>
    <dbReference type="NCBI Taxonomy" id="1974484"/>
    <lineage>
        <taxon>Bacteria</taxon>
        <taxon>Candidatus Shapironibacteriota</taxon>
    </lineage>
</organism>
<accession>A0A2M8L7Z2</accession>
<dbReference type="Proteomes" id="UP000231579">
    <property type="component" value="Unassembled WGS sequence"/>
</dbReference>
<reference evidence="2" key="1">
    <citation type="submission" date="2017-09" db="EMBL/GenBank/DDBJ databases">
        <title>Depth-based differentiation of microbial function through sediment-hosted aquifers and enrichment of novel symbionts in the deep terrestrial subsurface.</title>
        <authorList>
            <person name="Probst A.J."/>
            <person name="Ladd B."/>
            <person name="Jarett J.K."/>
            <person name="Geller-Mcgrath D.E."/>
            <person name="Sieber C.M.K."/>
            <person name="Emerson J.B."/>
            <person name="Anantharaman K."/>
            <person name="Thomas B.C."/>
            <person name="Malmstrom R."/>
            <person name="Stieglmeier M."/>
            <person name="Klingl A."/>
            <person name="Woyke T."/>
            <person name="Ryan C.M."/>
            <person name="Banfield J.F."/>
        </authorList>
    </citation>
    <scope>NUCLEOTIDE SEQUENCE [LARGE SCALE GENOMIC DNA]</scope>
</reference>
<name>A0A2M8L7Z2_9BACT</name>
<dbReference type="AlphaFoldDB" id="A0A2M8L7Z2"/>
<evidence type="ECO:0000313" key="1">
    <source>
        <dbReference type="EMBL" id="PJE70354.1"/>
    </source>
</evidence>